<keyword evidence="2" id="KW-0732">Signal</keyword>
<dbReference type="Proteomes" id="UP001214628">
    <property type="component" value="Chromosome 1"/>
</dbReference>
<keyword evidence="1" id="KW-0472">Membrane</keyword>
<reference evidence="3" key="1">
    <citation type="submission" date="2023-02" db="EMBL/GenBank/DDBJ databases">
        <title>Mating type loci evolution in Malassezia.</title>
        <authorList>
            <person name="Coelho M.A."/>
        </authorList>
    </citation>
    <scope>NUCLEOTIDE SEQUENCE</scope>
    <source>
        <strain evidence="3">CBS 14136</strain>
    </source>
</reference>
<dbReference type="EMBL" id="CP118375">
    <property type="protein sequence ID" value="WFD42756.1"/>
    <property type="molecule type" value="Genomic_DNA"/>
</dbReference>
<sequence length="268" mass="29505">MRSTGWLALVALACGTLVNARDAPLMAYLSTPSESNLLRVPSYDAIASRGPQVSAGNAVSRLMHHCDSNGVPEICNLDGVVHLEVEARDHSSFAQLIDSHAALRKRALQSPHQLILPGLDQSEQRFGEALEQKIKTNCPGWRKESSLDDDSTTDRVLLQIDTKLMSADDITATLKRIEQRFPSHAMIISASDPLKLNKRYIPVKPEDMQAQGKFLEQYQLFSSATILTLGVTSFLIFFVLVAVHLLSSTETPDRLGTGKGPSQEKKRQ</sequence>
<keyword evidence="1" id="KW-1133">Transmembrane helix</keyword>
<evidence type="ECO:0000313" key="4">
    <source>
        <dbReference type="Proteomes" id="UP001214628"/>
    </source>
</evidence>
<evidence type="ECO:0000256" key="1">
    <source>
        <dbReference type="SAM" id="Phobius"/>
    </source>
</evidence>
<feature type="chain" id="PRO_5041932622" description="Protein BIG1" evidence="2">
    <location>
        <begin position="21"/>
        <end position="268"/>
    </location>
</feature>
<organism evidence="3 4">
    <name type="scientific">Malassezia psittaci</name>
    <dbReference type="NCBI Taxonomy" id="1821823"/>
    <lineage>
        <taxon>Eukaryota</taxon>
        <taxon>Fungi</taxon>
        <taxon>Dikarya</taxon>
        <taxon>Basidiomycota</taxon>
        <taxon>Ustilaginomycotina</taxon>
        <taxon>Malasseziomycetes</taxon>
        <taxon>Malasseziales</taxon>
        <taxon>Malasseziaceae</taxon>
        <taxon>Malassezia</taxon>
    </lineage>
</organism>
<keyword evidence="4" id="KW-1185">Reference proteome</keyword>
<protein>
    <recommendedName>
        <fullName evidence="5">Protein BIG1</fullName>
    </recommendedName>
</protein>
<gene>
    <name evidence="3" type="ORF">MPSI1_001406</name>
</gene>
<evidence type="ECO:0000256" key="2">
    <source>
        <dbReference type="SAM" id="SignalP"/>
    </source>
</evidence>
<dbReference type="AlphaFoldDB" id="A0AAF0F4B0"/>
<accession>A0AAF0F4B0</accession>
<feature type="signal peptide" evidence="2">
    <location>
        <begin position="1"/>
        <end position="20"/>
    </location>
</feature>
<keyword evidence="1" id="KW-0812">Transmembrane</keyword>
<evidence type="ECO:0008006" key="5">
    <source>
        <dbReference type="Google" id="ProtNLM"/>
    </source>
</evidence>
<evidence type="ECO:0000313" key="3">
    <source>
        <dbReference type="EMBL" id="WFD42756.1"/>
    </source>
</evidence>
<proteinExistence type="predicted"/>
<feature type="transmembrane region" description="Helical" evidence="1">
    <location>
        <begin position="220"/>
        <end position="246"/>
    </location>
</feature>
<name>A0AAF0F4B0_9BASI</name>